<reference evidence="2 3" key="1">
    <citation type="journal article" date="2010" name="Proc. Natl. Acad. Sci. U.S.A.">
        <title>Insights into evolution of multicellular fungi from the assembled chromosomes of the mushroom Coprinopsis cinerea (Coprinus cinereus).</title>
        <authorList>
            <person name="Stajich J.E."/>
            <person name="Wilke S.K."/>
            <person name="Ahren D."/>
            <person name="Au C.H."/>
            <person name="Birren B.W."/>
            <person name="Borodovsky M."/>
            <person name="Burns C."/>
            <person name="Canback B."/>
            <person name="Casselton L.A."/>
            <person name="Cheng C.K."/>
            <person name="Deng J."/>
            <person name="Dietrich F.S."/>
            <person name="Fargo D.C."/>
            <person name="Farman M.L."/>
            <person name="Gathman A.C."/>
            <person name="Goldberg J."/>
            <person name="Guigo R."/>
            <person name="Hoegger P.J."/>
            <person name="Hooker J.B."/>
            <person name="Huggins A."/>
            <person name="James T.Y."/>
            <person name="Kamada T."/>
            <person name="Kilaru S."/>
            <person name="Kodira C."/>
            <person name="Kues U."/>
            <person name="Kupfer D."/>
            <person name="Kwan H.S."/>
            <person name="Lomsadze A."/>
            <person name="Li W."/>
            <person name="Lilly W.W."/>
            <person name="Ma L.J."/>
            <person name="Mackey A.J."/>
            <person name="Manning G."/>
            <person name="Martin F."/>
            <person name="Muraguchi H."/>
            <person name="Natvig D.O."/>
            <person name="Palmerini H."/>
            <person name="Ramesh M.A."/>
            <person name="Rehmeyer C.J."/>
            <person name="Roe B.A."/>
            <person name="Shenoy N."/>
            <person name="Stanke M."/>
            <person name="Ter-Hovhannisyan V."/>
            <person name="Tunlid A."/>
            <person name="Velagapudi R."/>
            <person name="Vision T.J."/>
            <person name="Zeng Q."/>
            <person name="Zolan M.E."/>
            <person name="Pukkila P.J."/>
        </authorList>
    </citation>
    <scope>NUCLEOTIDE SEQUENCE [LARGE SCALE GENOMIC DNA]</scope>
    <source>
        <strain evidence="3">Okayama-7 / 130 / ATCC MYA-4618 / FGSC 9003</strain>
    </source>
</reference>
<dbReference type="KEGG" id="cci:CC1G_09994"/>
<dbReference type="GeneID" id="6009270"/>
<dbReference type="RefSeq" id="XP_001832780.2">
    <property type="nucleotide sequence ID" value="XM_001832728.2"/>
</dbReference>
<dbReference type="InParanoid" id="A8NDI4"/>
<sequence>MTSFLHSVRGAFLLAALFAFLFNVSLALPQADGTPKDFKLLTKAEIIHSAEVGDLEIVPGPGLPSLESLNLTSRDLVVRAFERMERIKESHDDSLEKRYTPTCDNVLMYGEGGWFCFEYLLSLGQANCIVPPWGARFCHTNYSVYVYEVAWYGATNGLGPNDWTQSKCHEVANAGIWILHNCHTPYGGAQMQHGGTEAPWNNQNLVVRIGHKGWWDNQLGF</sequence>
<proteinExistence type="predicted"/>
<feature type="chain" id="PRO_5002724191" description="Secreted protein" evidence="1">
    <location>
        <begin position="28"/>
        <end position="221"/>
    </location>
</feature>
<comment type="caution">
    <text evidence="2">The sequence shown here is derived from an EMBL/GenBank/DDBJ whole genome shotgun (WGS) entry which is preliminary data.</text>
</comment>
<organism evidence="2 3">
    <name type="scientific">Coprinopsis cinerea (strain Okayama-7 / 130 / ATCC MYA-4618 / FGSC 9003)</name>
    <name type="common">Inky cap fungus</name>
    <name type="synonym">Hormographiella aspergillata</name>
    <dbReference type="NCBI Taxonomy" id="240176"/>
    <lineage>
        <taxon>Eukaryota</taxon>
        <taxon>Fungi</taxon>
        <taxon>Dikarya</taxon>
        <taxon>Basidiomycota</taxon>
        <taxon>Agaricomycotina</taxon>
        <taxon>Agaricomycetes</taxon>
        <taxon>Agaricomycetidae</taxon>
        <taxon>Agaricales</taxon>
        <taxon>Agaricineae</taxon>
        <taxon>Psathyrellaceae</taxon>
        <taxon>Coprinopsis</taxon>
    </lineage>
</organism>
<protein>
    <recommendedName>
        <fullName evidence="4">Secreted protein</fullName>
    </recommendedName>
</protein>
<evidence type="ECO:0008006" key="4">
    <source>
        <dbReference type="Google" id="ProtNLM"/>
    </source>
</evidence>
<dbReference type="Proteomes" id="UP000001861">
    <property type="component" value="Unassembled WGS sequence"/>
</dbReference>
<dbReference type="VEuPathDB" id="FungiDB:CC1G_09994"/>
<dbReference type="HOGENOM" id="CLU_101873_1_0_1"/>
<dbReference type="STRING" id="240176.A8NDI4"/>
<evidence type="ECO:0000313" key="3">
    <source>
        <dbReference type="Proteomes" id="UP000001861"/>
    </source>
</evidence>
<gene>
    <name evidence="2" type="ORF">CC1G_09994</name>
</gene>
<keyword evidence="1" id="KW-0732">Signal</keyword>
<evidence type="ECO:0000256" key="1">
    <source>
        <dbReference type="SAM" id="SignalP"/>
    </source>
</evidence>
<dbReference type="EMBL" id="AACS02000009">
    <property type="protein sequence ID" value="EAU89025.2"/>
    <property type="molecule type" value="Genomic_DNA"/>
</dbReference>
<evidence type="ECO:0000313" key="2">
    <source>
        <dbReference type="EMBL" id="EAU89025.2"/>
    </source>
</evidence>
<feature type="signal peptide" evidence="1">
    <location>
        <begin position="1"/>
        <end position="27"/>
    </location>
</feature>
<dbReference type="AlphaFoldDB" id="A8NDI4"/>
<dbReference type="OrthoDB" id="2686356at2759"/>
<name>A8NDI4_COPC7</name>
<keyword evidence="3" id="KW-1185">Reference proteome</keyword>
<accession>A8NDI4</accession>